<reference evidence="2 3" key="1">
    <citation type="submission" date="2014-06" db="EMBL/GenBank/DDBJ databases">
        <title>Draft genome sequence of iron oxidizing acidophile Leptospirillum ferriphilum DSM14647.</title>
        <authorList>
            <person name="Cardenas J.P."/>
            <person name="Lazcano M."/>
            <person name="Ossandon F.J."/>
            <person name="Corbett M."/>
            <person name="Holmes D.S."/>
            <person name="Watkin E."/>
        </authorList>
    </citation>
    <scope>NUCLEOTIDE SEQUENCE [LARGE SCALE GENOMIC DNA]</scope>
    <source>
        <strain evidence="2 3">DSM 14647</strain>
    </source>
</reference>
<dbReference type="PATRIC" id="fig|178606.4.peg.1496"/>
<dbReference type="EMBL" id="JPGK01000005">
    <property type="protein sequence ID" value="KGA93783.1"/>
    <property type="molecule type" value="Genomic_DNA"/>
</dbReference>
<keyword evidence="1" id="KW-1133">Transmembrane helix</keyword>
<name>A0A094W8C6_9BACT</name>
<feature type="transmembrane region" description="Helical" evidence="1">
    <location>
        <begin position="36"/>
        <end position="57"/>
    </location>
</feature>
<sequence length="61" mass="6151">MKPGTFIELGKLALNGALAVSVAMIAQPLVENKFDPGVFLSGIAVALSLIGIGVTLLEKGG</sequence>
<evidence type="ECO:0000256" key="1">
    <source>
        <dbReference type="SAM" id="Phobius"/>
    </source>
</evidence>
<comment type="caution">
    <text evidence="2">The sequence shown here is derived from an EMBL/GenBank/DDBJ whole genome shotgun (WGS) entry which is preliminary data.</text>
</comment>
<evidence type="ECO:0000313" key="2">
    <source>
        <dbReference type="EMBL" id="KGA93783.1"/>
    </source>
</evidence>
<feature type="transmembrane region" description="Helical" evidence="1">
    <location>
        <begin position="12"/>
        <end position="30"/>
    </location>
</feature>
<organism evidence="2 3">
    <name type="scientific">Leptospirillum ferriphilum</name>
    <dbReference type="NCBI Taxonomy" id="178606"/>
    <lineage>
        <taxon>Bacteria</taxon>
        <taxon>Pseudomonadati</taxon>
        <taxon>Nitrospirota</taxon>
        <taxon>Nitrospiria</taxon>
        <taxon>Nitrospirales</taxon>
        <taxon>Nitrospiraceae</taxon>
        <taxon>Leptospirillum</taxon>
    </lineage>
</organism>
<proteinExistence type="predicted"/>
<keyword evidence="1" id="KW-0472">Membrane</keyword>
<dbReference type="Proteomes" id="UP000029452">
    <property type="component" value="Unassembled WGS sequence"/>
</dbReference>
<dbReference type="RefSeq" id="WP_036082432.1">
    <property type="nucleotide sequence ID" value="NZ_JPGK01000005.1"/>
</dbReference>
<protein>
    <submittedName>
        <fullName evidence="2">Uncharacterized protein</fullName>
    </submittedName>
</protein>
<evidence type="ECO:0000313" key="3">
    <source>
        <dbReference type="Proteomes" id="UP000029452"/>
    </source>
</evidence>
<keyword evidence="1" id="KW-0812">Transmembrane</keyword>
<gene>
    <name evidence="2" type="ORF">LptCag_1493</name>
</gene>
<accession>A0A094W8C6</accession>
<dbReference type="AlphaFoldDB" id="A0A094W8C6"/>